<dbReference type="RefSeq" id="WP_072613858.1">
    <property type="nucleotide sequence ID" value="NZ_AP017935.1"/>
</dbReference>
<dbReference type="PANTHER" id="PTHR13767:SF2">
    <property type="entry name" value="PSEUDOURIDYLATE SYNTHASE TRUB1"/>
    <property type="match status" value="1"/>
</dbReference>
<dbReference type="GO" id="GO:0031119">
    <property type="term" value="P:tRNA pseudouridine synthesis"/>
    <property type="evidence" value="ECO:0007669"/>
    <property type="project" value="UniProtKB-UniRule"/>
</dbReference>
<dbReference type="EMBL" id="OKQU01000001">
    <property type="protein sequence ID" value="SPE06479.1"/>
    <property type="molecule type" value="Genomic_DNA"/>
</dbReference>
<dbReference type="Proteomes" id="UP000237923">
    <property type="component" value="Unassembled WGS sequence"/>
</dbReference>
<evidence type="ECO:0000256" key="4">
    <source>
        <dbReference type="ARBA" id="ARBA00023235"/>
    </source>
</evidence>
<dbReference type="GeneID" id="99674409"/>
<evidence type="ECO:0000256" key="2">
    <source>
        <dbReference type="ARBA" id="ARBA00005642"/>
    </source>
</evidence>
<sequence length="302" mass="34190">MTKNQIVDGLLVINKPRGMTSFDVVSRVRRIIGQKKVGHAGTLDPNVDGVLVVALGKATKLIDELQTRPKSYIGEITLGFSTETEDLDGEIVDQLDIVAPFSDQKIDQAIQQLNGEITQKPPMYSAVKVNGKRLYEYARNGETVERPVRKAVIHDFKRTSGIKFIDGKQVFKFEATVSKGTYIRTLAVDAGKIIGTPATMTQLTRTMGSGFKISEARDLDFLSTLAYEEVLKQVIPIREVLRWPTKTLSENEWFAVKNGQKISSWPANDSYLQLYYQNKLKAVYQYDEIEQLWRSRYVFDNQ</sequence>
<dbReference type="EMBL" id="OKQR01000001">
    <property type="protein sequence ID" value="SPD91254.1"/>
    <property type="molecule type" value="Genomic_DNA"/>
</dbReference>
<gene>
    <name evidence="5 8" type="primary">truB</name>
    <name evidence="7" type="ORF">LES8486_00225</name>
    <name evidence="8" type="ORF">LES9216_00372</name>
</gene>
<name>A0A2N9K7K8_9LACO</name>
<dbReference type="GO" id="GO:0160148">
    <property type="term" value="F:tRNA pseudouridine(55) synthase activity"/>
    <property type="evidence" value="ECO:0007669"/>
    <property type="project" value="UniProtKB-EC"/>
</dbReference>
<evidence type="ECO:0000313" key="7">
    <source>
        <dbReference type="EMBL" id="SPD91254.1"/>
    </source>
</evidence>
<dbReference type="PANTHER" id="PTHR13767">
    <property type="entry name" value="TRNA-PSEUDOURIDINE SYNTHASE"/>
    <property type="match status" value="1"/>
</dbReference>
<dbReference type="Gene3D" id="3.30.2350.10">
    <property type="entry name" value="Pseudouridine synthase"/>
    <property type="match status" value="1"/>
</dbReference>
<dbReference type="InterPro" id="IPR002501">
    <property type="entry name" value="PsdUridine_synth_N"/>
</dbReference>
<dbReference type="KEGG" id="lsu:A6B45_06355"/>
<dbReference type="Proteomes" id="UP000239237">
    <property type="component" value="Unassembled WGS sequence"/>
</dbReference>
<dbReference type="FunFam" id="3.30.2350.10:FF:000011">
    <property type="entry name" value="tRNA pseudouridine synthase B"/>
    <property type="match status" value="1"/>
</dbReference>
<proteinExistence type="inferred from homology"/>
<evidence type="ECO:0000313" key="10">
    <source>
        <dbReference type="Proteomes" id="UP000239237"/>
    </source>
</evidence>
<dbReference type="EC" id="5.4.99.25" evidence="5"/>
<feature type="domain" description="Pseudouridine synthase II N-terminal" evidence="6">
    <location>
        <begin position="29"/>
        <end position="183"/>
    </location>
</feature>
<organism evidence="8 9">
    <name type="scientific">Leuconostoc suionicum</name>
    <dbReference type="NCBI Taxonomy" id="1511761"/>
    <lineage>
        <taxon>Bacteria</taxon>
        <taxon>Bacillati</taxon>
        <taxon>Bacillota</taxon>
        <taxon>Bacilli</taxon>
        <taxon>Lactobacillales</taxon>
        <taxon>Lactobacillaceae</taxon>
        <taxon>Leuconostoc</taxon>
    </lineage>
</organism>
<evidence type="ECO:0000259" key="6">
    <source>
        <dbReference type="Pfam" id="PF01509"/>
    </source>
</evidence>
<feature type="active site" description="Nucleophile" evidence="5">
    <location>
        <position position="44"/>
    </location>
</feature>
<evidence type="ECO:0000313" key="9">
    <source>
        <dbReference type="Proteomes" id="UP000237923"/>
    </source>
</evidence>
<dbReference type="InterPro" id="IPR020103">
    <property type="entry name" value="PsdUridine_synth_cat_dom_sf"/>
</dbReference>
<dbReference type="GO" id="GO:1990481">
    <property type="term" value="P:mRNA pseudouridine synthesis"/>
    <property type="evidence" value="ECO:0007669"/>
    <property type="project" value="TreeGrafter"/>
</dbReference>
<protein>
    <recommendedName>
        <fullName evidence="5">tRNA pseudouridine synthase B</fullName>
        <ecNumber evidence="5">5.4.99.25</ecNumber>
    </recommendedName>
    <alternativeName>
        <fullName evidence="5">tRNA pseudouridine(55) synthase</fullName>
        <shortName evidence="5">Psi55 synthase</shortName>
    </alternativeName>
    <alternativeName>
        <fullName evidence="5">tRNA pseudouridylate synthase</fullName>
    </alternativeName>
    <alternativeName>
        <fullName evidence="5">tRNA-uridine isomerase</fullName>
    </alternativeName>
</protein>
<evidence type="ECO:0000256" key="3">
    <source>
        <dbReference type="ARBA" id="ARBA00022694"/>
    </source>
</evidence>
<dbReference type="HAMAP" id="MF_01080">
    <property type="entry name" value="TruB_bact"/>
    <property type="match status" value="1"/>
</dbReference>
<evidence type="ECO:0000256" key="1">
    <source>
        <dbReference type="ARBA" id="ARBA00000385"/>
    </source>
</evidence>
<comment type="catalytic activity">
    <reaction evidence="1 5">
        <text>uridine(55) in tRNA = pseudouridine(55) in tRNA</text>
        <dbReference type="Rhea" id="RHEA:42532"/>
        <dbReference type="Rhea" id="RHEA-COMP:10101"/>
        <dbReference type="Rhea" id="RHEA-COMP:10102"/>
        <dbReference type="ChEBI" id="CHEBI:65314"/>
        <dbReference type="ChEBI" id="CHEBI:65315"/>
        <dbReference type="EC" id="5.4.99.25"/>
    </reaction>
</comment>
<dbReference type="GO" id="GO:0003723">
    <property type="term" value="F:RNA binding"/>
    <property type="evidence" value="ECO:0007669"/>
    <property type="project" value="InterPro"/>
</dbReference>
<comment type="similarity">
    <text evidence="2 5">Belongs to the pseudouridine synthase TruB family. Type 1 subfamily.</text>
</comment>
<dbReference type="AlphaFoldDB" id="A0A2N9K7K8"/>
<keyword evidence="10" id="KW-1185">Reference proteome</keyword>
<dbReference type="SUPFAM" id="SSF55120">
    <property type="entry name" value="Pseudouridine synthase"/>
    <property type="match status" value="1"/>
</dbReference>
<dbReference type="Pfam" id="PF01509">
    <property type="entry name" value="TruB_N"/>
    <property type="match status" value="1"/>
</dbReference>
<accession>A0A2N9K7K8</accession>
<dbReference type="InterPro" id="IPR014780">
    <property type="entry name" value="tRNA_psdUridine_synth_TruB"/>
</dbReference>
<evidence type="ECO:0000313" key="8">
    <source>
        <dbReference type="EMBL" id="SPE06479.1"/>
    </source>
</evidence>
<reference evidence="8 9" key="2">
    <citation type="submission" date="2018-02" db="EMBL/GenBank/DDBJ databases">
        <authorList>
            <person name="Cohen D.B."/>
            <person name="Kent A.D."/>
        </authorList>
    </citation>
    <scope>NUCLEOTIDE SEQUENCE [LARGE SCALE GENOMIC DNA]</scope>
    <source>
        <strain evidence="8 9">CECT 9216</strain>
    </source>
</reference>
<evidence type="ECO:0000256" key="5">
    <source>
        <dbReference type="HAMAP-Rule" id="MF_01080"/>
    </source>
</evidence>
<dbReference type="CDD" id="cd02573">
    <property type="entry name" value="PseudoU_synth_EcTruB"/>
    <property type="match status" value="1"/>
</dbReference>
<dbReference type="NCBIfam" id="TIGR00431">
    <property type="entry name" value="TruB"/>
    <property type="match status" value="1"/>
</dbReference>
<comment type="function">
    <text evidence="5">Responsible for synthesis of pseudouridine from uracil-55 in the psi GC loop of transfer RNAs.</text>
</comment>
<reference evidence="7 10" key="1">
    <citation type="submission" date="2018-02" db="EMBL/GenBank/DDBJ databases">
        <authorList>
            <person name="Rodrigo-Torres L."/>
            <person name="Arahal R. D."/>
            <person name="Lucena T."/>
        </authorList>
    </citation>
    <scope>NUCLEOTIDE SEQUENCE [LARGE SCALE GENOMIC DNA]</scope>
    <source>
        <strain evidence="7 10">CECT 8486</strain>
    </source>
</reference>
<keyword evidence="3 5" id="KW-0819">tRNA processing</keyword>
<keyword evidence="4 5" id="KW-0413">Isomerase</keyword>